<evidence type="ECO:0000313" key="4">
    <source>
        <dbReference type="Proteomes" id="UP000821866"/>
    </source>
</evidence>
<organism evidence="3 4">
    <name type="scientific">Rhipicephalus microplus</name>
    <name type="common">Cattle tick</name>
    <name type="synonym">Boophilus microplus</name>
    <dbReference type="NCBI Taxonomy" id="6941"/>
    <lineage>
        <taxon>Eukaryota</taxon>
        <taxon>Metazoa</taxon>
        <taxon>Ecdysozoa</taxon>
        <taxon>Arthropoda</taxon>
        <taxon>Chelicerata</taxon>
        <taxon>Arachnida</taxon>
        <taxon>Acari</taxon>
        <taxon>Parasitiformes</taxon>
        <taxon>Ixodida</taxon>
        <taxon>Ixodoidea</taxon>
        <taxon>Ixodidae</taxon>
        <taxon>Rhipicephalinae</taxon>
        <taxon>Rhipicephalus</taxon>
        <taxon>Boophilus</taxon>
    </lineage>
</organism>
<name>A0A9J6E7E5_RHIMP</name>
<feature type="region of interest" description="Disordered" evidence="1">
    <location>
        <begin position="80"/>
        <end position="196"/>
    </location>
</feature>
<proteinExistence type="predicted"/>
<evidence type="ECO:0000313" key="3">
    <source>
        <dbReference type="EMBL" id="KAH8030024.1"/>
    </source>
</evidence>
<reference evidence="3" key="2">
    <citation type="submission" date="2021-09" db="EMBL/GenBank/DDBJ databases">
        <authorList>
            <person name="Jia N."/>
            <person name="Wang J."/>
            <person name="Shi W."/>
            <person name="Du L."/>
            <person name="Sun Y."/>
            <person name="Zhan W."/>
            <person name="Jiang J."/>
            <person name="Wang Q."/>
            <person name="Zhang B."/>
            <person name="Ji P."/>
            <person name="Sakyi L.B."/>
            <person name="Cui X."/>
            <person name="Yuan T."/>
            <person name="Jiang B."/>
            <person name="Yang W."/>
            <person name="Lam T.T.-Y."/>
            <person name="Chang Q."/>
            <person name="Ding S."/>
            <person name="Wang X."/>
            <person name="Zhu J."/>
            <person name="Ruan X."/>
            <person name="Zhao L."/>
            <person name="Wei J."/>
            <person name="Que T."/>
            <person name="Du C."/>
            <person name="Cheng J."/>
            <person name="Dai P."/>
            <person name="Han X."/>
            <person name="Huang E."/>
            <person name="Gao Y."/>
            <person name="Liu J."/>
            <person name="Shao H."/>
            <person name="Ye R."/>
            <person name="Li L."/>
            <person name="Wei W."/>
            <person name="Wang X."/>
            <person name="Wang C."/>
            <person name="Huo Q."/>
            <person name="Li W."/>
            <person name="Guo W."/>
            <person name="Chen H."/>
            <person name="Chen S."/>
            <person name="Zhou L."/>
            <person name="Zhou L."/>
            <person name="Ni X."/>
            <person name="Tian J."/>
            <person name="Zhou Y."/>
            <person name="Sheng Y."/>
            <person name="Liu T."/>
            <person name="Pan Y."/>
            <person name="Xia L."/>
            <person name="Li J."/>
            <person name="Zhao F."/>
            <person name="Cao W."/>
        </authorList>
    </citation>
    <scope>NUCLEOTIDE SEQUENCE</scope>
    <source>
        <strain evidence="3">Rmic-2018</strain>
        <tissue evidence="3">Larvae</tissue>
    </source>
</reference>
<feature type="transmembrane region" description="Helical" evidence="2">
    <location>
        <begin position="14"/>
        <end position="34"/>
    </location>
</feature>
<feature type="region of interest" description="Disordered" evidence="1">
    <location>
        <begin position="36"/>
        <end position="58"/>
    </location>
</feature>
<keyword evidence="2" id="KW-0472">Membrane</keyword>
<evidence type="ECO:0000256" key="2">
    <source>
        <dbReference type="SAM" id="Phobius"/>
    </source>
</evidence>
<reference evidence="3" key="1">
    <citation type="journal article" date="2020" name="Cell">
        <title>Large-Scale Comparative Analyses of Tick Genomes Elucidate Their Genetic Diversity and Vector Capacities.</title>
        <authorList>
            <consortium name="Tick Genome and Microbiome Consortium (TIGMIC)"/>
            <person name="Jia N."/>
            <person name="Wang J."/>
            <person name="Shi W."/>
            <person name="Du L."/>
            <person name="Sun Y."/>
            <person name="Zhan W."/>
            <person name="Jiang J.F."/>
            <person name="Wang Q."/>
            <person name="Zhang B."/>
            <person name="Ji P."/>
            <person name="Bell-Sakyi L."/>
            <person name="Cui X.M."/>
            <person name="Yuan T.T."/>
            <person name="Jiang B.G."/>
            <person name="Yang W.F."/>
            <person name="Lam T.T."/>
            <person name="Chang Q.C."/>
            <person name="Ding S.J."/>
            <person name="Wang X.J."/>
            <person name="Zhu J.G."/>
            <person name="Ruan X.D."/>
            <person name="Zhao L."/>
            <person name="Wei J.T."/>
            <person name="Ye R.Z."/>
            <person name="Que T.C."/>
            <person name="Du C.H."/>
            <person name="Zhou Y.H."/>
            <person name="Cheng J.X."/>
            <person name="Dai P.F."/>
            <person name="Guo W.B."/>
            <person name="Han X.H."/>
            <person name="Huang E.J."/>
            <person name="Li L.F."/>
            <person name="Wei W."/>
            <person name="Gao Y.C."/>
            <person name="Liu J.Z."/>
            <person name="Shao H.Z."/>
            <person name="Wang X."/>
            <person name="Wang C.C."/>
            <person name="Yang T.C."/>
            <person name="Huo Q.B."/>
            <person name="Li W."/>
            <person name="Chen H.Y."/>
            <person name="Chen S.E."/>
            <person name="Zhou L.G."/>
            <person name="Ni X.B."/>
            <person name="Tian J.H."/>
            <person name="Sheng Y."/>
            <person name="Liu T."/>
            <person name="Pan Y.S."/>
            <person name="Xia L.Y."/>
            <person name="Li J."/>
            <person name="Zhao F."/>
            <person name="Cao W.C."/>
        </authorList>
    </citation>
    <scope>NUCLEOTIDE SEQUENCE</scope>
    <source>
        <strain evidence="3">Rmic-2018</strain>
    </source>
</reference>
<accession>A0A9J6E7E5</accession>
<gene>
    <name evidence="3" type="ORF">HPB51_006456</name>
</gene>
<keyword evidence="2" id="KW-1133">Transmembrane helix</keyword>
<sequence>MRLSSVDGARRKRLIYFGMLAAATLAVTALIIGLSGRNRPPGAAGATGLDETENPWPSAEERYFTREEDSYLYAKTIATDRESATDDNPSSKRLATKARKAVEGRGSATTTTTTAATRPPDVVPDVSADGDSEKKEQPRAGPDDDRENDRENGSPPAAKASPSKRTPKPARPAHDGTKSTHKKKQATPGDDKSQTV</sequence>
<comment type="caution">
    <text evidence="3">The sequence shown here is derived from an EMBL/GenBank/DDBJ whole genome shotgun (WGS) entry which is preliminary data.</text>
</comment>
<feature type="compositionally biased region" description="Low complexity" evidence="1">
    <location>
        <begin position="108"/>
        <end position="117"/>
    </location>
</feature>
<dbReference type="EMBL" id="JABSTU010000005">
    <property type="protein sequence ID" value="KAH8030024.1"/>
    <property type="molecule type" value="Genomic_DNA"/>
</dbReference>
<keyword evidence="2" id="KW-0812">Transmembrane</keyword>
<dbReference type="Proteomes" id="UP000821866">
    <property type="component" value="Chromosome 3"/>
</dbReference>
<dbReference type="AlphaFoldDB" id="A0A9J6E7E5"/>
<keyword evidence="4" id="KW-1185">Reference proteome</keyword>
<evidence type="ECO:0000256" key="1">
    <source>
        <dbReference type="SAM" id="MobiDB-lite"/>
    </source>
</evidence>
<protein>
    <submittedName>
        <fullName evidence="3">Uncharacterized protein</fullName>
    </submittedName>
</protein>
<feature type="compositionally biased region" description="Basic and acidic residues" evidence="1">
    <location>
        <begin position="131"/>
        <end position="152"/>
    </location>
</feature>